<evidence type="ECO:0000313" key="4">
    <source>
        <dbReference type="Proteomes" id="UP000548685"/>
    </source>
</evidence>
<proteinExistence type="predicted"/>
<evidence type="ECO:0000313" key="3">
    <source>
        <dbReference type="Proteomes" id="UP000430021"/>
    </source>
</evidence>
<evidence type="ECO:0000313" key="1">
    <source>
        <dbReference type="EMBL" id="MBB3774555.1"/>
    </source>
</evidence>
<gene>
    <name evidence="1" type="ORF">FHS52_000498</name>
    <name evidence="2" type="ORF">GRI59_04095</name>
</gene>
<organism evidence="2 3">
    <name type="scientific">Erythrobacter ramosus</name>
    <dbReference type="NCBI Taxonomy" id="35811"/>
    <lineage>
        <taxon>Bacteria</taxon>
        <taxon>Pseudomonadati</taxon>
        <taxon>Pseudomonadota</taxon>
        <taxon>Alphaproteobacteria</taxon>
        <taxon>Sphingomonadales</taxon>
        <taxon>Erythrobacteraceae</taxon>
        <taxon>Erythrobacter/Porphyrobacter group</taxon>
        <taxon>Erythrobacter</taxon>
    </lineage>
</organism>
<dbReference type="EMBL" id="JACICE010000001">
    <property type="protein sequence ID" value="MBB3774555.1"/>
    <property type="molecule type" value="Genomic_DNA"/>
</dbReference>
<dbReference type="Proteomes" id="UP000548685">
    <property type="component" value="Unassembled WGS sequence"/>
</dbReference>
<protein>
    <submittedName>
        <fullName evidence="2">Uncharacterized protein</fullName>
    </submittedName>
</protein>
<reference evidence="2 3" key="1">
    <citation type="submission" date="2019-12" db="EMBL/GenBank/DDBJ databases">
        <title>Genomic-based taxomic classification of the family Erythrobacteraceae.</title>
        <authorList>
            <person name="Xu L."/>
        </authorList>
    </citation>
    <scope>NUCLEOTIDE SEQUENCE [LARGE SCALE GENOMIC DNA]</scope>
    <source>
        <strain evidence="2 3">JCM 10282</strain>
    </source>
</reference>
<dbReference type="OrthoDB" id="461507at2"/>
<dbReference type="PROSITE" id="PS51257">
    <property type="entry name" value="PROKAR_LIPOPROTEIN"/>
    <property type="match status" value="1"/>
</dbReference>
<dbReference type="AlphaFoldDB" id="A0A6I4UK04"/>
<reference evidence="1 4" key="2">
    <citation type="submission" date="2020-08" db="EMBL/GenBank/DDBJ databases">
        <title>Genomic Encyclopedia of Type Strains, Phase IV (KMG-IV): sequencing the most valuable type-strain genomes for metagenomic binning, comparative biology and taxonomic classification.</title>
        <authorList>
            <person name="Goeker M."/>
        </authorList>
    </citation>
    <scope>NUCLEOTIDE SEQUENCE [LARGE SCALE GENOMIC DNA]</scope>
    <source>
        <strain evidence="1 4">DSM 8510</strain>
    </source>
</reference>
<comment type="caution">
    <text evidence="2">The sequence shown here is derived from an EMBL/GenBank/DDBJ whole genome shotgun (WGS) entry which is preliminary data.</text>
</comment>
<dbReference type="EMBL" id="WTYB01000001">
    <property type="protein sequence ID" value="MXP37795.1"/>
    <property type="molecule type" value="Genomic_DNA"/>
</dbReference>
<dbReference type="RefSeq" id="WP_160759903.1">
    <property type="nucleotide sequence ID" value="NZ_BAAADZ010000002.1"/>
</dbReference>
<dbReference type="Proteomes" id="UP000430021">
    <property type="component" value="Unassembled WGS sequence"/>
</dbReference>
<keyword evidence="4" id="KW-1185">Reference proteome</keyword>
<name>A0A6I4UK04_9SPHN</name>
<accession>A0A6I4UK04</accession>
<evidence type="ECO:0000313" key="2">
    <source>
        <dbReference type="EMBL" id="MXP37795.1"/>
    </source>
</evidence>
<sequence length="80" mass="8563">MKRILIASLFTPLAIGLAACDVDQTKEGEMPEVEVKEGQLPEYDVETADVEVGTKETTVEVPDVKITMPDAKGTPATGDE</sequence>